<sequence length="344" mass="40065">MKKYKGYELEDFLMDEYFISWVKSSDNEAEHFWKRWIENNPSKKKVVMEAYYIISSMNYGDPIRISDEEHIEIFESILKHDKEDQRTGLFDKINLPFFFRNVAAVLLIVFCGYYGFQIINFGTSPTVEEIQDSRQVVKMNPAGQKSQIRLNDGTTVFLNSESKLTFPDRFNDSVRIVHLEGEAYFEVQKNDDKPFVVMCDDVEIKVLGTSFNVKNDGDVAIALVTGKVQAKKKEGEEVMLSPNEMVTYNHNGKYTKSEFDPLETLGWKDRYLVFKKDDFKSVKTKLEKWYGVEIVLTSNLGKKWEYTGQYFHETLENVLEGIAASSEIDFRIDKNKVYISQKTK</sequence>
<protein>
    <submittedName>
        <fullName evidence="4">FecR family protein</fullName>
    </submittedName>
</protein>
<name>A0ABW4VJA4_9BACT</name>
<proteinExistence type="predicted"/>
<dbReference type="PANTHER" id="PTHR30273:SF2">
    <property type="entry name" value="PROTEIN FECR"/>
    <property type="match status" value="1"/>
</dbReference>
<dbReference type="Pfam" id="PF16344">
    <property type="entry name" value="FecR_C"/>
    <property type="match status" value="1"/>
</dbReference>
<keyword evidence="1" id="KW-0472">Membrane</keyword>
<dbReference type="RefSeq" id="WP_376885240.1">
    <property type="nucleotide sequence ID" value="NZ_JBHUHR010000022.1"/>
</dbReference>
<keyword evidence="5" id="KW-1185">Reference proteome</keyword>
<feature type="domain" description="FecR protein" evidence="2">
    <location>
        <begin position="142"/>
        <end position="229"/>
    </location>
</feature>
<gene>
    <name evidence="4" type="ORF">ACFSKL_08265</name>
</gene>
<feature type="domain" description="Protein FecR C-terminal" evidence="3">
    <location>
        <begin position="271"/>
        <end position="339"/>
    </location>
</feature>
<dbReference type="Gene3D" id="3.55.50.30">
    <property type="match status" value="1"/>
</dbReference>
<organism evidence="4 5">
    <name type="scientific">Belliella marina</name>
    <dbReference type="NCBI Taxonomy" id="1644146"/>
    <lineage>
        <taxon>Bacteria</taxon>
        <taxon>Pseudomonadati</taxon>
        <taxon>Bacteroidota</taxon>
        <taxon>Cytophagia</taxon>
        <taxon>Cytophagales</taxon>
        <taxon>Cyclobacteriaceae</taxon>
        <taxon>Belliella</taxon>
    </lineage>
</organism>
<evidence type="ECO:0000313" key="4">
    <source>
        <dbReference type="EMBL" id="MFD2034779.1"/>
    </source>
</evidence>
<dbReference type="InterPro" id="IPR032508">
    <property type="entry name" value="FecR_C"/>
</dbReference>
<evidence type="ECO:0000313" key="5">
    <source>
        <dbReference type="Proteomes" id="UP001597361"/>
    </source>
</evidence>
<accession>A0ABW4VJA4</accession>
<dbReference type="PANTHER" id="PTHR30273">
    <property type="entry name" value="PERIPLASMIC SIGNAL SENSOR AND SIGMA FACTOR ACTIVATOR FECR-RELATED"/>
    <property type="match status" value="1"/>
</dbReference>
<keyword evidence="1" id="KW-1133">Transmembrane helix</keyword>
<dbReference type="InterPro" id="IPR012373">
    <property type="entry name" value="Ferrdict_sens_TM"/>
</dbReference>
<evidence type="ECO:0000256" key="1">
    <source>
        <dbReference type="SAM" id="Phobius"/>
    </source>
</evidence>
<dbReference type="InterPro" id="IPR006860">
    <property type="entry name" value="FecR"/>
</dbReference>
<comment type="caution">
    <text evidence="4">The sequence shown here is derived from an EMBL/GenBank/DDBJ whole genome shotgun (WGS) entry which is preliminary data.</text>
</comment>
<dbReference type="Pfam" id="PF04773">
    <property type="entry name" value="FecR"/>
    <property type="match status" value="1"/>
</dbReference>
<keyword evidence="1" id="KW-0812">Transmembrane</keyword>
<evidence type="ECO:0000259" key="3">
    <source>
        <dbReference type="Pfam" id="PF16344"/>
    </source>
</evidence>
<dbReference type="Proteomes" id="UP001597361">
    <property type="component" value="Unassembled WGS sequence"/>
</dbReference>
<feature type="transmembrane region" description="Helical" evidence="1">
    <location>
        <begin position="97"/>
        <end position="116"/>
    </location>
</feature>
<dbReference type="EMBL" id="JBHUHR010000022">
    <property type="protein sequence ID" value="MFD2034779.1"/>
    <property type="molecule type" value="Genomic_DNA"/>
</dbReference>
<reference evidence="5" key="1">
    <citation type="journal article" date="2019" name="Int. J. Syst. Evol. Microbiol.">
        <title>The Global Catalogue of Microorganisms (GCM) 10K type strain sequencing project: providing services to taxonomists for standard genome sequencing and annotation.</title>
        <authorList>
            <consortium name="The Broad Institute Genomics Platform"/>
            <consortium name="The Broad Institute Genome Sequencing Center for Infectious Disease"/>
            <person name="Wu L."/>
            <person name="Ma J."/>
        </authorList>
    </citation>
    <scope>NUCLEOTIDE SEQUENCE [LARGE SCALE GENOMIC DNA]</scope>
    <source>
        <strain evidence="5">CGMCC 1.15180</strain>
    </source>
</reference>
<dbReference type="PIRSF" id="PIRSF018266">
    <property type="entry name" value="FecR"/>
    <property type="match status" value="1"/>
</dbReference>
<evidence type="ECO:0000259" key="2">
    <source>
        <dbReference type="Pfam" id="PF04773"/>
    </source>
</evidence>
<dbReference type="Gene3D" id="2.60.120.1440">
    <property type="match status" value="1"/>
</dbReference>